<proteinExistence type="predicted"/>
<organism evidence="2">
    <name type="scientific">bioreactor metagenome</name>
    <dbReference type="NCBI Taxonomy" id="1076179"/>
    <lineage>
        <taxon>unclassified sequences</taxon>
        <taxon>metagenomes</taxon>
        <taxon>ecological metagenomes</taxon>
    </lineage>
</organism>
<comment type="caution">
    <text evidence="2">The sequence shown here is derived from an EMBL/GenBank/DDBJ whole genome shotgun (WGS) entry which is preliminary data.</text>
</comment>
<protein>
    <submittedName>
        <fullName evidence="2">Uncharacterized protein</fullName>
    </submittedName>
</protein>
<feature type="compositionally biased region" description="Polar residues" evidence="1">
    <location>
        <begin position="1"/>
        <end position="23"/>
    </location>
</feature>
<dbReference type="AlphaFoldDB" id="A0A644WFV5"/>
<gene>
    <name evidence="2" type="ORF">SDC9_48991</name>
</gene>
<accession>A0A644WFV5</accession>
<feature type="region of interest" description="Disordered" evidence="1">
    <location>
        <begin position="1"/>
        <end position="26"/>
    </location>
</feature>
<sequence length="111" mass="12401">MRNNSLTFGGSQHNISEPEQTAGGNRKFKPGAVSAIFNIGNITLSLSNNIDHLTTEIRFDIDSQPFNRLAFHTVNFLDNNFGLTYLQFITFATHGFDQNTQVKHTTSVNQP</sequence>
<evidence type="ECO:0000313" key="2">
    <source>
        <dbReference type="EMBL" id="MPM02736.1"/>
    </source>
</evidence>
<dbReference type="EMBL" id="VSSQ01000893">
    <property type="protein sequence ID" value="MPM02736.1"/>
    <property type="molecule type" value="Genomic_DNA"/>
</dbReference>
<evidence type="ECO:0000256" key="1">
    <source>
        <dbReference type="SAM" id="MobiDB-lite"/>
    </source>
</evidence>
<reference evidence="2" key="1">
    <citation type="submission" date="2019-08" db="EMBL/GenBank/DDBJ databases">
        <authorList>
            <person name="Kucharzyk K."/>
            <person name="Murdoch R.W."/>
            <person name="Higgins S."/>
            <person name="Loffler F."/>
        </authorList>
    </citation>
    <scope>NUCLEOTIDE SEQUENCE</scope>
</reference>
<name>A0A644WFV5_9ZZZZ</name>